<feature type="domain" description="FAD dependent oxidoreductase" evidence="3">
    <location>
        <begin position="10"/>
        <end position="352"/>
    </location>
</feature>
<keyword evidence="1" id="KW-0560">Oxidoreductase</keyword>
<dbReference type="AlphaFoldDB" id="A0A0D0LJ17"/>
<dbReference type="Pfam" id="PF01266">
    <property type="entry name" value="DAO"/>
    <property type="match status" value="1"/>
</dbReference>
<dbReference type="Gene3D" id="3.50.50.60">
    <property type="entry name" value="FAD/NAD(P)-binding domain"/>
    <property type="match status" value="1"/>
</dbReference>
<feature type="region of interest" description="Disordered" evidence="2">
    <location>
        <begin position="363"/>
        <end position="395"/>
    </location>
</feature>
<evidence type="ECO:0000256" key="1">
    <source>
        <dbReference type="ARBA" id="ARBA00023002"/>
    </source>
</evidence>
<dbReference type="EMBL" id="JXQQ01000045">
    <property type="protein sequence ID" value="KIQ29228.1"/>
    <property type="molecule type" value="Genomic_DNA"/>
</dbReference>
<feature type="compositionally biased region" description="Acidic residues" evidence="2">
    <location>
        <begin position="373"/>
        <end position="383"/>
    </location>
</feature>
<gene>
    <name evidence="4" type="ORF">RT97_19410</name>
</gene>
<dbReference type="Proteomes" id="UP000032067">
    <property type="component" value="Unassembled WGS sequence"/>
</dbReference>
<dbReference type="OrthoDB" id="8673905at2"/>
<dbReference type="Gene3D" id="3.30.9.10">
    <property type="entry name" value="D-Amino Acid Oxidase, subunit A, domain 2"/>
    <property type="match status" value="1"/>
</dbReference>
<dbReference type="PANTHER" id="PTHR13847:SF287">
    <property type="entry name" value="FAD-DEPENDENT OXIDOREDUCTASE DOMAIN-CONTAINING PROTEIN 1"/>
    <property type="match status" value="1"/>
</dbReference>
<dbReference type="SUPFAM" id="SSF54373">
    <property type="entry name" value="FAD-linked reductases, C-terminal domain"/>
    <property type="match status" value="1"/>
</dbReference>
<protein>
    <submittedName>
        <fullName evidence="4">FAD-dependent oxidoreductase</fullName>
    </submittedName>
</protein>
<dbReference type="GO" id="GO:0016491">
    <property type="term" value="F:oxidoreductase activity"/>
    <property type="evidence" value="ECO:0007669"/>
    <property type="project" value="UniProtKB-KW"/>
</dbReference>
<feature type="compositionally biased region" description="Polar residues" evidence="2">
    <location>
        <begin position="386"/>
        <end position="395"/>
    </location>
</feature>
<evidence type="ECO:0000256" key="2">
    <source>
        <dbReference type="SAM" id="MobiDB-lite"/>
    </source>
</evidence>
<dbReference type="SUPFAM" id="SSF51905">
    <property type="entry name" value="FAD/NAD(P)-binding domain"/>
    <property type="match status" value="1"/>
</dbReference>
<accession>A0A0D0LJ17</accession>
<organism evidence="4 5">
    <name type="scientific">Variovorax paradoxus</name>
    <dbReference type="NCBI Taxonomy" id="34073"/>
    <lineage>
        <taxon>Bacteria</taxon>
        <taxon>Pseudomonadati</taxon>
        <taxon>Pseudomonadota</taxon>
        <taxon>Betaproteobacteria</taxon>
        <taxon>Burkholderiales</taxon>
        <taxon>Comamonadaceae</taxon>
        <taxon>Variovorax</taxon>
    </lineage>
</organism>
<dbReference type="InterPro" id="IPR036188">
    <property type="entry name" value="FAD/NAD-bd_sf"/>
</dbReference>
<dbReference type="GO" id="GO:0005737">
    <property type="term" value="C:cytoplasm"/>
    <property type="evidence" value="ECO:0007669"/>
    <property type="project" value="TreeGrafter"/>
</dbReference>
<reference evidence="4 5" key="1">
    <citation type="submission" date="2014-12" db="EMBL/GenBank/DDBJ databases">
        <title>16Stimator: statistical estimation of ribosomal gene copy numbers from draft genome assemblies.</title>
        <authorList>
            <person name="Perisin M.A."/>
            <person name="Vetter M."/>
            <person name="Gilbert J.A."/>
            <person name="Bergelson J."/>
        </authorList>
    </citation>
    <scope>NUCLEOTIDE SEQUENCE [LARGE SCALE GENOMIC DNA]</scope>
    <source>
        <strain evidence="4 5">MEDvA23</strain>
    </source>
</reference>
<dbReference type="InterPro" id="IPR006076">
    <property type="entry name" value="FAD-dep_OxRdtase"/>
</dbReference>
<evidence type="ECO:0000259" key="3">
    <source>
        <dbReference type="Pfam" id="PF01266"/>
    </source>
</evidence>
<dbReference type="RefSeq" id="WP_042580444.1">
    <property type="nucleotide sequence ID" value="NZ_JXQQ01000045.1"/>
</dbReference>
<dbReference type="PANTHER" id="PTHR13847">
    <property type="entry name" value="SARCOSINE DEHYDROGENASE-RELATED"/>
    <property type="match status" value="1"/>
</dbReference>
<proteinExistence type="predicted"/>
<name>A0A0D0LJ17_VARPD</name>
<comment type="caution">
    <text evidence="4">The sequence shown here is derived from an EMBL/GenBank/DDBJ whole genome shotgun (WGS) entry which is preliminary data.</text>
</comment>
<sequence>MSSLRTLRTDVAIVGGGIVGSSAALALRQMGIGVALLERDLCGSRSSGVNFGGVRRQGRPLSQLPLAQRAHQIWGRLPSLLGTDGEYLRSGHFKIARSESDMASLERYRAQSLDFDLGLELISSARLRERCPWLGPRAVGGSLCVEDGQANPRLVSPAFALAAQRAGAQVFERHPVDEVAHDGAMFMLRSGNSLEVHAPVLLNCAGAWAGPFAARFGEAVPLQASHPVMAVTEPLPHFMDWSLGVEGGGIYGRQVARGNLVLGGGRGYALDADRARVDRDAIATLALQAVELLPALRHAHFIRTWSGTEGNMPDRQPVLGPSRTTPGLFHGFGFSGAGFQIGPAAGEVLAELVRDGRSSTPIDAFAVDRPFPDEEGEAADEEQAVPPSTSVPTLP</sequence>
<evidence type="ECO:0000313" key="4">
    <source>
        <dbReference type="EMBL" id="KIQ29228.1"/>
    </source>
</evidence>
<evidence type="ECO:0000313" key="5">
    <source>
        <dbReference type="Proteomes" id="UP000032067"/>
    </source>
</evidence>